<comment type="function">
    <text evidence="1">Is involved in generating a small heat-stable compound (Nod), an acylated oligomer of N-acetylglucosamine, that stimulates mitosis in various plant protoplasts.</text>
</comment>
<protein>
    <recommendedName>
        <fullName evidence="3">Chitooligosaccharide deacetylase</fullName>
    </recommendedName>
    <alternativeName>
        <fullName evidence="4">Nodulation protein B</fullName>
    </alternativeName>
</protein>
<dbReference type="InterPro" id="IPR002509">
    <property type="entry name" value="NODB_dom"/>
</dbReference>
<evidence type="ECO:0000256" key="4">
    <source>
        <dbReference type="ARBA" id="ARBA00032976"/>
    </source>
</evidence>
<dbReference type="HOGENOM" id="CLU_066872_0_0_5"/>
<dbReference type="InterPro" id="IPR022560">
    <property type="entry name" value="DUF3473"/>
</dbReference>
<proteinExistence type="inferred from homology"/>
<dbReference type="InterPro" id="IPR014344">
    <property type="entry name" value="XrtA_polysacc_deacetyl"/>
</dbReference>
<evidence type="ECO:0000313" key="7">
    <source>
        <dbReference type="Proteomes" id="UP000001929"/>
    </source>
</evidence>
<evidence type="ECO:0000256" key="2">
    <source>
        <dbReference type="ARBA" id="ARBA00010973"/>
    </source>
</evidence>
<dbReference type="PhylomeDB" id="Q2RPN6"/>
<dbReference type="EnsemblBacteria" id="ABC23909">
    <property type="protein sequence ID" value="ABC23909"/>
    <property type="gene ID" value="Rru_A3114"/>
</dbReference>
<feature type="domain" description="NodB homology" evidence="5">
    <location>
        <begin position="31"/>
        <end position="305"/>
    </location>
</feature>
<evidence type="ECO:0000313" key="6">
    <source>
        <dbReference type="EMBL" id="ABC23909.1"/>
    </source>
</evidence>
<dbReference type="KEGG" id="rru:Rru_A3114"/>
<accession>Q2RPN6</accession>
<evidence type="ECO:0000256" key="3">
    <source>
        <dbReference type="ARBA" id="ARBA00020071"/>
    </source>
</evidence>
<dbReference type="eggNOG" id="COG0726">
    <property type="taxonomic scope" value="Bacteria"/>
</dbReference>
<name>Q2RPN6_RHORT</name>
<dbReference type="NCBIfam" id="TIGR03006">
    <property type="entry name" value="pepcterm_polyde"/>
    <property type="match status" value="1"/>
</dbReference>
<dbReference type="Gene3D" id="3.20.20.370">
    <property type="entry name" value="Glycoside hydrolase/deacetylase"/>
    <property type="match status" value="1"/>
</dbReference>
<dbReference type="SUPFAM" id="SSF88713">
    <property type="entry name" value="Glycoside hydrolase/deacetylase"/>
    <property type="match status" value="1"/>
</dbReference>
<organism evidence="6 7">
    <name type="scientific">Rhodospirillum rubrum (strain ATCC 11170 / ATH 1.1.1 / DSM 467 / LMG 4362 / NCIMB 8255 / S1)</name>
    <dbReference type="NCBI Taxonomy" id="269796"/>
    <lineage>
        <taxon>Bacteria</taxon>
        <taxon>Pseudomonadati</taxon>
        <taxon>Pseudomonadota</taxon>
        <taxon>Alphaproteobacteria</taxon>
        <taxon>Rhodospirillales</taxon>
        <taxon>Rhodospirillaceae</taxon>
        <taxon>Rhodospirillum</taxon>
    </lineage>
</organism>
<comment type="similarity">
    <text evidence="2">Belongs to the polysaccharide deacetylase family.</text>
</comment>
<dbReference type="GO" id="GO:0005975">
    <property type="term" value="P:carbohydrate metabolic process"/>
    <property type="evidence" value="ECO:0007669"/>
    <property type="project" value="InterPro"/>
</dbReference>
<evidence type="ECO:0000259" key="5">
    <source>
        <dbReference type="PROSITE" id="PS51677"/>
    </source>
</evidence>
<dbReference type="STRING" id="269796.Rru_A3114"/>
<dbReference type="PANTHER" id="PTHR47561">
    <property type="entry name" value="POLYSACCHARIDE DEACETYLASE FAMILY PROTEIN (AFU_ORTHOLOGUE AFUA_6G05030)"/>
    <property type="match status" value="1"/>
</dbReference>
<dbReference type="Pfam" id="PF11959">
    <property type="entry name" value="DUF3473"/>
    <property type="match status" value="1"/>
</dbReference>
<gene>
    <name evidence="6" type="ordered locus">Rru_A3114</name>
</gene>
<dbReference type="Proteomes" id="UP000001929">
    <property type="component" value="Chromosome"/>
</dbReference>
<dbReference type="AlphaFoldDB" id="Q2RPN6"/>
<dbReference type="CDD" id="cd10941">
    <property type="entry name" value="CE4_PuuE_HpPgdA_like_2"/>
    <property type="match status" value="1"/>
</dbReference>
<dbReference type="InterPro" id="IPR011330">
    <property type="entry name" value="Glyco_hydro/deAcase_b/a-brl"/>
</dbReference>
<keyword evidence="7" id="KW-1185">Reference proteome</keyword>
<dbReference type="EMBL" id="CP000230">
    <property type="protein sequence ID" value="ABC23909.1"/>
    <property type="molecule type" value="Genomic_DNA"/>
</dbReference>
<reference evidence="6 7" key="1">
    <citation type="journal article" date="2011" name="Stand. Genomic Sci.">
        <title>Complete genome sequence of Rhodospirillum rubrum type strain (S1).</title>
        <authorList>
            <person name="Munk A.C."/>
            <person name="Copeland A."/>
            <person name="Lucas S."/>
            <person name="Lapidus A."/>
            <person name="Del Rio T.G."/>
            <person name="Barry K."/>
            <person name="Detter J.C."/>
            <person name="Hammon N."/>
            <person name="Israni S."/>
            <person name="Pitluck S."/>
            <person name="Brettin T."/>
            <person name="Bruce D."/>
            <person name="Han C."/>
            <person name="Tapia R."/>
            <person name="Gilna P."/>
            <person name="Schmutz J."/>
            <person name="Larimer F."/>
            <person name="Land M."/>
            <person name="Kyrpides N.C."/>
            <person name="Mavromatis K."/>
            <person name="Richardson P."/>
            <person name="Rohde M."/>
            <person name="Goker M."/>
            <person name="Klenk H.P."/>
            <person name="Zhang Y."/>
            <person name="Roberts G.P."/>
            <person name="Reslewic S."/>
            <person name="Schwartz D.C."/>
        </authorList>
    </citation>
    <scope>NUCLEOTIDE SEQUENCE [LARGE SCALE GENOMIC DNA]</scope>
    <source>
        <strain evidence="7">ATCC 11170 / ATH 1.1.1 / DSM 467 / LMG 4362 / NCIMB 8255 / S1</strain>
    </source>
</reference>
<dbReference type="PROSITE" id="PS51677">
    <property type="entry name" value="NODB"/>
    <property type="match status" value="1"/>
</dbReference>
<evidence type="ECO:0000256" key="1">
    <source>
        <dbReference type="ARBA" id="ARBA00003236"/>
    </source>
</evidence>
<dbReference type="PANTHER" id="PTHR47561:SF1">
    <property type="entry name" value="POLYSACCHARIDE DEACETYLASE FAMILY PROTEIN (AFU_ORTHOLOGUE AFUA_6G05030)"/>
    <property type="match status" value="1"/>
</dbReference>
<dbReference type="InterPro" id="IPR045235">
    <property type="entry name" value="PuuE_HpPgdA-like"/>
</dbReference>
<dbReference type="Pfam" id="PF01522">
    <property type="entry name" value="Polysacc_deac_1"/>
    <property type="match status" value="1"/>
</dbReference>
<dbReference type="PATRIC" id="fig|269796.9.peg.3227"/>
<dbReference type="GO" id="GO:0016810">
    <property type="term" value="F:hydrolase activity, acting on carbon-nitrogen (but not peptide) bonds"/>
    <property type="evidence" value="ECO:0007669"/>
    <property type="project" value="InterPro"/>
</dbReference>
<dbReference type="RefSeq" id="WP_011390862.1">
    <property type="nucleotide sequence ID" value="NC_007643.1"/>
</dbReference>
<sequence>MVAPPLRRDGRIVNAMSVDVEEHFQVQALAGRVSRDQWDGLESRVEANTGRVLDLFARHGVTATFFTLGWIAERHPGLIRRIVAEGHELASHGWAHHLVTSQTPEQFRADVRQTKALLEDIGGVAVRGYRAATFSVCPSTLWALGILEEEGYAYSSSIFPVHHDLYGMPDAPRFAFHPLPGRAFIEYPMTTLRLAGRNLPCGGGGYFRLLPLALFRAALSRIQASESQPGIFYFHPWEIDPDQPRFDGLPLKSRFRHYVNLDRMAGKLDRLLGAFAWDRLDRVFGVAPQGDPPAPRRPSADRAVS</sequence>